<comment type="similarity">
    <text evidence="2">Belongs to the sulfotransferase 3 family.</text>
</comment>
<dbReference type="PANTHER" id="PTHR12129">
    <property type="entry name" value="HEPARAN SULFATE 2-O-SULFOTRANSFERASE"/>
    <property type="match status" value="1"/>
</dbReference>
<dbReference type="SUPFAM" id="SSF52540">
    <property type="entry name" value="P-loop containing nucleoside triphosphate hydrolases"/>
    <property type="match status" value="1"/>
</dbReference>
<dbReference type="Pfam" id="PF03567">
    <property type="entry name" value="Sulfotransfer_2"/>
    <property type="match status" value="1"/>
</dbReference>
<keyword evidence="5" id="KW-0735">Signal-anchor</keyword>
<evidence type="ECO:0000313" key="11">
    <source>
        <dbReference type="EMBL" id="JAC82599.1"/>
    </source>
</evidence>
<protein>
    <submittedName>
        <fullName evidence="11">Heparan sulfate 2-O-sulfotransferase HS2ST1</fullName>
    </submittedName>
</protein>
<dbReference type="InterPro" id="IPR007734">
    <property type="entry name" value="Heparan_SO4_2-O-STrfase"/>
</dbReference>
<comment type="subcellular location">
    <subcellularLocation>
        <location evidence="1">Golgi apparatus membrane</location>
        <topology evidence="1">Single-pass type II membrane protein</topology>
    </subcellularLocation>
</comment>
<dbReference type="InterPro" id="IPR005331">
    <property type="entry name" value="Sulfotransferase"/>
</dbReference>
<feature type="non-terminal residue" evidence="11">
    <location>
        <position position="279"/>
    </location>
</feature>
<evidence type="ECO:0000256" key="4">
    <source>
        <dbReference type="ARBA" id="ARBA00022692"/>
    </source>
</evidence>
<dbReference type="Gene3D" id="3.40.50.300">
    <property type="entry name" value="P-loop containing nucleotide triphosphate hydrolases"/>
    <property type="match status" value="1"/>
</dbReference>
<keyword evidence="3 11" id="KW-0808">Transferase</keyword>
<dbReference type="AlphaFoldDB" id="A0A061SHS9"/>
<evidence type="ECO:0000256" key="7">
    <source>
        <dbReference type="ARBA" id="ARBA00023034"/>
    </source>
</evidence>
<keyword evidence="9" id="KW-0325">Glycoprotein</keyword>
<feature type="signal peptide" evidence="10">
    <location>
        <begin position="1"/>
        <end position="27"/>
    </location>
</feature>
<dbReference type="InterPro" id="IPR027417">
    <property type="entry name" value="P-loop_NTPase"/>
</dbReference>
<evidence type="ECO:0000256" key="3">
    <source>
        <dbReference type="ARBA" id="ARBA00022679"/>
    </source>
</evidence>
<gene>
    <name evidence="11" type="primary">HS2ST1</name>
    <name evidence="11" type="ORF">TSPGSL018_5372</name>
</gene>
<dbReference type="EMBL" id="GBEZ01002460">
    <property type="protein sequence ID" value="JAC82599.1"/>
    <property type="molecule type" value="Transcribed_RNA"/>
</dbReference>
<evidence type="ECO:0000256" key="2">
    <source>
        <dbReference type="ARBA" id="ARBA00010569"/>
    </source>
</evidence>
<evidence type="ECO:0000256" key="1">
    <source>
        <dbReference type="ARBA" id="ARBA00004323"/>
    </source>
</evidence>
<dbReference type="GO" id="GO:0000139">
    <property type="term" value="C:Golgi membrane"/>
    <property type="evidence" value="ECO:0007669"/>
    <property type="project" value="UniProtKB-SubCell"/>
</dbReference>
<sequence length="279" mass="31697">MGIHVDETLVVSLFVLSAAMCKNAVLARQPRTVRNSSDCPSVLIYNRIPKTGSTTMNSLIDVLANQNGFFHFDHLVHPSWSQDTRSLKRSHTVEMYGPDDIRHMVEDIKAKRAEHGRVLVDYHGFYLDYSQHGIEDHAYIQTMREPVDRVISHYNYLHHDAEFRAVRPDSIEACLANSSWAMHTARHGDTSLVFDCYDRNWQTRVLCGHHPVCKSVDHLALREARANLLQHEVVLRTEDLAAGVRELERRLPCYFRGASEALASLGPARVTPQAHKAPV</sequence>
<evidence type="ECO:0000256" key="9">
    <source>
        <dbReference type="ARBA" id="ARBA00023180"/>
    </source>
</evidence>
<keyword evidence="10" id="KW-0732">Signal</keyword>
<keyword evidence="7" id="KW-0333">Golgi apparatus</keyword>
<evidence type="ECO:0000256" key="8">
    <source>
        <dbReference type="ARBA" id="ARBA00023136"/>
    </source>
</evidence>
<feature type="chain" id="PRO_5001606496" evidence="10">
    <location>
        <begin position="28"/>
        <end position="279"/>
    </location>
</feature>
<keyword evidence="6" id="KW-1133">Transmembrane helix</keyword>
<organism evidence="11">
    <name type="scientific">Tetraselmis sp. GSL018</name>
    <dbReference type="NCBI Taxonomy" id="582737"/>
    <lineage>
        <taxon>Eukaryota</taxon>
        <taxon>Viridiplantae</taxon>
        <taxon>Chlorophyta</taxon>
        <taxon>core chlorophytes</taxon>
        <taxon>Chlorodendrophyceae</taxon>
        <taxon>Chlorodendrales</taxon>
        <taxon>Chlorodendraceae</taxon>
        <taxon>Tetraselmis</taxon>
    </lineage>
</organism>
<evidence type="ECO:0000256" key="6">
    <source>
        <dbReference type="ARBA" id="ARBA00022989"/>
    </source>
</evidence>
<keyword evidence="4" id="KW-0812">Transmembrane</keyword>
<dbReference type="GO" id="GO:0008146">
    <property type="term" value="F:sulfotransferase activity"/>
    <property type="evidence" value="ECO:0007669"/>
    <property type="project" value="InterPro"/>
</dbReference>
<proteinExistence type="inferred from homology"/>
<keyword evidence="8" id="KW-0472">Membrane</keyword>
<evidence type="ECO:0000256" key="5">
    <source>
        <dbReference type="ARBA" id="ARBA00022968"/>
    </source>
</evidence>
<dbReference type="PANTHER" id="PTHR12129:SF15">
    <property type="entry name" value="URONYL 2-SULFOTRANSFERASE"/>
    <property type="match status" value="1"/>
</dbReference>
<reference evidence="11" key="1">
    <citation type="submission" date="2014-05" db="EMBL/GenBank/DDBJ databases">
        <title>The transcriptome of the halophilic microalga Tetraselmis sp. GSL018 isolated from the Great Salt Lake, Utah.</title>
        <authorList>
            <person name="Jinkerson R.E."/>
            <person name="D'Adamo S."/>
            <person name="Posewitz M.C."/>
        </authorList>
    </citation>
    <scope>NUCLEOTIDE SEQUENCE</scope>
    <source>
        <strain evidence="11">GSL018</strain>
    </source>
</reference>
<evidence type="ECO:0000256" key="10">
    <source>
        <dbReference type="SAM" id="SignalP"/>
    </source>
</evidence>
<accession>A0A061SHS9</accession>
<name>A0A061SHS9_9CHLO</name>